<dbReference type="Gene3D" id="3.40.50.1240">
    <property type="entry name" value="Phosphoglycerate mutase-like"/>
    <property type="match status" value="1"/>
</dbReference>
<protein>
    <submittedName>
        <fullName evidence="2">Phosphohistidine phosphatase SixA</fullName>
    </submittedName>
</protein>
<evidence type="ECO:0000313" key="3">
    <source>
        <dbReference type="Proteomes" id="UP000295361"/>
    </source>
</evidence>
<organism evidence="2 3">
    <name type="scientific">Roseateles toxinivorans</name>
    <dbReference type="NCBI Taxonomy" id="270368"/>
    <lineage>
        <taxon>Bacteria</taxon>
        <taxon>Pseudomonadati</taxon>
        <taxon>Pseudomonadota</taxon>
        <taxon>Betaproteobacteria</taxon>
        <taxon>Burkholderiales</taxon>
        <taxon>Sphaerotilaceae</taxon>
        <taxon>Roseateles</taxon>
    </lineage>
</organism>
<dbReference type="Proteomes" id="UP000295361">
    <property type="component" value="Unassembled WGS sequence"/>
</dbReference>
<dbReference type="AlphaFoldDB" id="A0A4R6QQ57"/>
<keyword evidence="3" id="KW-1185">Reference proteome</keyword>
<dbReference type="EMBL" id="SNXS01000002">
    <property type="protein sequence ID" value="TDP72622.1"/>
    <property type="molecule type" value="Genomic_DNA"/>
</dbReference>
<gene>
    <name evidence="2" type="ORF">DES47_102367</name>
</gene>
<reference evidence="2 3" key="1">
    <citation type="submission" date="2019-03" db="EMBL/GenBank/DDBJ databases">
        <title>Genomic Encyclopedia of Type Strains, Phase IV (KMG-IV): sequencing the most valuable type-strain genomes for metagenomic binning, comparative biology and taxonomic classification.</title>
        <authorList>
            <person name="Goeker M."/>
        </authorList>
    </citation>
    <scope>NUCLEOTIDE SEQUENCE [LARGE SCALE GENOMIC DNA]</scope>
    <source>
        <strain evidence="2 3">DSM 16998</strain>
    </source>
</reference>
<comment type="caution">
    <text evidence="2">The sequence shown here is derived from an EMBL/GenBank/DDBJ whole genome shotgun (WGS) entry which is preliminary data.</text>
</comment>
<feature type="signal peptide" evidence="1">
    <location>
        <begin position="1"/>
        <end position="29"/>
    </location>
</feature>
<sequence>MDFVMTVRTWCAGPALVAAALLAGSSACAQADAAWPALQDGSIVLFRHATAPGGGDPPGMKLGDCSTQRNLDEAGRAQARRLGEQFRQRGIKVTAVLTSQWCRTRDTAELAFPGRAREDSNFNSFFGDPSRQPAQTAAALALLRQWRGPGVLVVVTHQVNISMLTGLGTASGEGVVVRPQGQGLEVLGRLAP</sequence>
<feature type="chain" id="PRO_5020768038" evidence="1">
    <location>
        <begin position="30"/>
        <end position="192"/>
    </location>
</feature>
<dbReference type="CDD" id="cd07040">
    <property type="entry name" value="HP"/>
    <property type="match status" value="1"/>
</dbReference>
<accession>A0A4R6QQ57</accession>
<evidence type="ECO:0000256" key="1">
    <source>
        <dbReference type="SAM" id="SignalP"/>
    </source>
</evidence>
<dbReference type="Pfam" id="PF00300">
    <property type="entry name" value="His_Phos_1"/>
    <property type="match status" value="1"/>
</dbReference>
<dbReference type="InParanoid" id="A0A4R6QQ57"/>
<dbReference type="InterPro" id="IPR013078">
    <property type="entry name" value="His_Pase_superF_clade-1"/>
</dbReference>
<keyword evidence="1" id="KW-0732">Signal</keyword>
<evidence type="ECO:0000313" key="2">
    <source>
        <dbReference type="EMBL" id="TDP72622.1"/>
    </source>
</evidence>
<name>A0A4R6QQ57_9BURK</name>
<dbReference type="SMART" id="SM00855">
    <property type="entry name" value="PGAM"/>
    <property type="match status" value="1"/>
</dbReference>
<dbReference type="SUPFAM" id="SSF53254">
    <property type="entry name" value="Phosphoglycerate mutase-like"/>
    <property type="match status" value="1"/>
</dbReference>
<proteinExistence type="predicted"/>
<dbReference type="InterPro" id="IPR029033">
    <property type="entry name" value="His_PPase_superfam"/>
</dbReference>